<evidence type="ECO:0000313" key="1">
    <source>
        <dbReference type="EMBL" id="KAI3696697.1"/>
    </source>
</evidence>
<accession>A0ACB8ZFB2</accession>
<reference evidence="1 2" key="2">
    <citation type="journal article" date="2022" name="Mol. Ecol. Resour.">
        <title>The genomes of chicory, endive, great burdock and yacon provide insights into Asteraceae paleo-polyploidization history and plant inulin production.</title>
        <authorList>
            <person name="Fan W."/>
            <person name="Wang S."/>
            <person name="Wang H."/>
            <person name="Wang A."/>
            <person name="Jiang F."/>
            <person name="Liu H."/>
            <person name="Zhao H."/>
            <person name="Xu D."/>
            <person name="Zhang Y."/>
        </authorList>
    </citation>
    <scope>NUCLEOTIDE SEQUENCE [LARGE SCALE GENOMIC DNA]</scope>
    <source>
        <strain evidence="2">cv. Niubang</strain>
    </source>
</reference>
<comment type="caution">
    <text evidence="1">The sequence shown here is derived from an EMBL/GenBank/DDBJ whole genome shotgun (WGS) entry which is preliminary data.</text>
</comment>
<gene>
    <name evidence="1" type="ORF">L6452_29181</name>
</gene>
<sequence length="181" mass="20763">MDLQNFPQPTRPLSFSKLTSFKYSAAVTPPFEAAIIFQDSEPSTSISSRQQPDEDEVFGELTQILLECLENVDNKHKGLLLQKVFSELEKESELESFIMERLKHTEVKFISEFLERFPSSLHGQIGEEKVNNYDKIETVSRGFDDDLVEANRTGQSMEEFSHKLERFKVKTIVIEGGVIKK</sequence>
<name>A0ACB8ZFB2_ARCLA</name>
<dbReference type="Proteomes" id="UP001055879">
    <property type="component" value="Linkage Group LG10"/>
</dbReference>
<organism evidence="1 2">
    <name type="scientific">Arctium lappa</name>
    <name type="common">Greater burdock</name>
    <name type="synonym">Lappa major</name>
    <dbReference type="NCBI Taxonomy" id="4217"/>
    <lineage>
        <taxon>Eukaryota</taxon>
        <taxon>Viridiplantae</taxon>
        <taxon>Streptophyta</taxon>
        <taxon>Embryophyta</taxon>
        <taxon>Tracheophyta</taxon>
        <taxon>Spermatophyta</taxon>
        <taxon>Magnoliopsida</taxon>
        <taxon>eudicotyledons</taxon>
        <taxon>Gunneridae</taxon>
        <taxon>Pentapetalae</taxon>
        <taxon>asterids</taxon>
        <taxon>campanulids</taxon>
        <taxon>Asterales</taxon>
        <taxon>Asteraceae</taxon>
        <taxon>Carduoideae</taxon>
        <taxon>Cardueae</taxon>
        <taxon>Arctiinae</taxon>
        <taxon>Arctium</taxon>
    </lineage>
</organism>
<evidence type="ECO:0000313" key="2">
    <source>
        <dbReference type="Proteomes" id="UP001055879"/>
    </source>
</evidence>
<protein>
    <submittedName>
        <fullName evidence="1">Uncharacterized protein</fullName>
    </submittedName>
</protein>
<dbReference type="EMBL" id="CM042056">
    <property type="protein sequence ID" value="KAI3696697.1"/>
    <property type="molecule type" value="Genomic_DNA"/>
</dbReference>
<proteinExistence type="predicted"/>
<reference evidence="2" key="1">
    <citation type="journal article" date="2022" name="Mol. Ecol. Resour.">
        <title>The genomes of chicory, endive, great burdock and yacon provide insights into Asteraceae palaeo-polyploidization history and plant inulin production.</title>
        <authorList>
            <person name="Fan W."/>
            <person name="Wang S."/>
            <person name="Wang H."/>
            <person name="Wang A."/>
            <person name="Jiang F."/>
            <person name="Liu H."/>
            <person name="Zhao H."/>
            <person name="Xu D."/>
            <person name="Zhang Y."/>
        </authorList>
    </citation>
    <scope>NUCLEOTIDE SEQUENCE [LARGE SCALE GENOMIC DNA]</scope>
    <source>
        <strain evidence="2">cv. Niubang</strain>
    </source>
</reference>
<keyword evidence="2" id="KW-1185">Reference proteome</keyword>